<keyword evidence="1" id="KW-0472">Membrane</keyword>
<protein>
    <submittedName>
        <fullName evidence="3">Uncharacterized protein</fullName>
    </submittedName>
</protein>
<organism evidence="3 4">
    <name type="scientific">Thermoclostridium stercorarium subsp. thermolacticum DSM 2910</name>
    <dbReference type="NCBI Taxonomy" id="1121336"/>
    <lineage>
        <taxon>Bacteria</taxon>
        <taxon>Bacillati</taxon>
        <taxon>Bacillota</taxon>
        <taxon>Clostridia</taxon>
        <taxon>Eubacteriales</taxon>
        <taxon>Oscillospiraceae</taxon>
        <taxon>Thermoclostridium</taxon>
    </lineage>
</organism>
<keyword evidence="1" id="KW-1133">Transmembrane helix</keyword>
<feature type="chain" id="PRO_5008532760" evidence="2">
    <location>
        <begin position="24"/>
        <end position="279"/>
    </location>
</feature>
<evidence type="ECO:0000313" key="4">
    <source>
        <dbReference type="Proteomes" id="UP000092971"/>
    </source>
</evidence>
<keyword evidence="2" id="KW-0732">Signal</keyword>
<dbReference type="Proteomes" id="UP000092971">
    <property type="component" value="Chromosome"/>
</dbReference>
<feature type="signal peptide" evidence="2">
    <location>
        <begin position="1"/>
        <end position="23"/>
    </location>
</feature>
<dbReference type="RefSeq" id="WP_015359604.1">
    <property type="nucleotide sequence ID" value="NZ_CP014672.1"/>
</dbReference>
<evidence type="ECO:0000313" key="3">
    <source>
        <dbReference type="EMBL" id="ANW99220.1"/>
    </source>
</evidence>
<name>A0A1B1YEP8_THEST</name>
<keyword evidence="1" id="KW-0812">Transmembrane</keyword>
<feature type="transmembrane region" description="Helical" evidence="1">
    <location>
        <begin position="250"/>
        <end position="271"/>
    </location>
</feature>
<sequence length="279" mass="30734">MKKLLMLLLVVLMTVVLSIPALAAADDLSGLTDTIVTSVNGLLSDKLSRKVTSNDINYDNAFKVYVGVDVFKMETTNISELKNALEAGGYIYEIPLYIDGDTILVDIAKGQPLNNNAEFTEEEKENIIANEGKWQVTAVKYYRNEIVNYATEVSAKIGKVPEGAILVGGLPRFRFAVALIPDENGEVVGLLPLSKISGVEKLQTFKSADQNFYNYKEIKEYINKLPPANPDEAGSFGFLDVEAPDSNHTMTYVAIIVVIILCALTVIFIVYRKKAKIIE</sequence>
<evidence type="ECO:0000256" key="1">
    <source>
        <dbReference type="SAM" id="Phobius"/>
    </source>
</evidence>
<reference evidence="3 4" key="1">
    <citation type="submission" date="2016-02" db="EMBL/GenBank/DDBJ databases">
        <title>Comparison of Clostridium stercorarium subspecies using comparative genomics and transcriptomics.</title>
        <authorList>
            <person name="Schellenberg J."/>
            <person name="Thallinger G."/>
            <person name="Levin D.B."/>
            <person name="Zhang X."/>
            <person name="Alvare G."/>
            <person name="Fristensky B."/>
            <person name="Sparling R."/>
        </authorList>
    </citation>
    <scope>NUCLEOTIDE SEQUENCE [LARGE SCALE GENOMIC DNA]</scope>
    <source>
        <strain evidence="3 4">DSM 2910</strain>
    </source>
</reference>
<proteinExistence type="predicted"/>
<dbReference type="AlphaFoldDB" id="A0A1B1YEP8"/>
<dbReference type="EMBL" id="CP014672">
    <property type="protein sequence ID" value="ANW99220.1"/>
    <property type="molecule type" value="Genomic_DNA"/>
</dbReference>
<dbReference type="OrthoDB" id="2067384at2"/>
<accession>A0A1B1YEP8</accession>
<gene>
    <name evidence="3" type="ORF">CSTERTH_09370</name>
</gene>
<evidence type="ECO:0000256" key="2">
    <source>
        <dbReference type="SAM" id="SignalP"/>
    </source>
</evidence>